<evidence type="ECO:0000256" key="2">
    <source>
        <dbReference type="SAM" id="Phobius"/>
    </source>
</evidence>
<reference evidence="3" key="2">
    <citation type="submission" date="2020-09" db="EMBL/GenBank/DDBJ databases">
        <authorList>
            <person name="Sun Q."/>
            <person name="Zhou Y."/>
        </authorList>
    </citation>
    <scope>NUCLEOTIDE SEQUENCE</scope>
    <source>
        <strain evidence="3">CGMCC 4.7306</strain>
    </source>
</reference>
<keyword evidence="2" id="KW-0472">Membrane</keyword>
<organism evidence="3 4">
    <name type="scientific">Microlunatus endophyticus</name>
    <dbReference type="NCBI Taxonomy" id="1716077"/>
    <lineage>
        <taxon>Bacteria</taxon>
        <taxon>Bacillati</taxon>
        <taxon>Actinomycetota</taxon>
        <taxon>Actinomycetes</taxon>
        <taxon>Propionibacteriales</taxon>
        <taxon>Propionibacteriaceae</taxon>
        <taxon>Microlunatus</taxon>
    </lineage>
</organism>
<dbReference type="InterPro" id="IPR007313">
    <property type="entry name" value="FxsA"/>
</dbReference>
<evidence type="ECO:0000313" key="4">
    <source>
        <dbReference type="Proteomes" id="UP000613840"/>
    </source>
</evidence>
<evidence type="ECO:0000256" key="1">
    <source>
        <dbReference type="SAM" id="MobiDB-lite"/>
    </source>
</evidence>
<keyword evidence="2" id="KW-1133">Transmembrane helix</keyword>
<name>A0A917W0Z2_9ACTN</name>
<dbReference type="GO" id="GO:0016020">
    <property type="term" value="C:membrane"/>
    <property type="evidence" value="ECO:0007669"/>
    <property type="project" value="InterPro"/>
</dbReference>
<dbReference type="PANTHER" id="PTHR35335:SF1">
    <property type="entry name" value="UPF0716 PROTEIN FXSA"/>
    <property type="match status" value="1"/>
</dbReference>
<dbReference type="AlphaFoldDB" id="A0A917W0Z2"/>
<dbReference type="RefSeq" id="WP_188894129.1">
    <property type="nucleotide sequence ID" value="NZ_BMMZ01000002.1"/>
</dbReference>
<sequence length="184" mass="19387">MFAGALILGVVDIWLLILIGHHLGALPVVLFMIAEAAAGGWLIRRRWRSAWQRLARTGENRPDPSRLDLQNPGRQVAQAVDTGLVVGGAAALIFPGVITAVLGLLLLLPVTRRVPAAMLNRAIGRRIPDLGDLDGLGGFGGRSRGRGSTGYGEVIEGEVVDNPGPNGTQDPDGPTIIRGEVGDR</sequence>
<proteinExistence type="predicted"/>
<protein>
    <submittedName>
        <fullName evidence="3">Uncharacterized protein</fullName>
    </submittedName>
</protein>
<keyword evidence="4" id="KW-1185">Reference proteome</keyword>
<feature type="transmembrane region" description="Helical" evidence="2">
    <location>
        <begin position="13"/>
        <end position="43"/>
    </location>
</feature>
<comment type="caution">
    <text evidence="3">The sequence shown here is derived from an EMBL/GenBank/DDBJ whole genome shotgun (WGS) entry which is preliminary data.</text>
</comment>
<dbReference type="NCBIfam" id="NF008528">
    <property type="entry name" value="PRK11463.1-2"/>
    <property type="match status" value="1"/>
</dbReference>
<reference evidence="3" key="1">
    <citation type="journal article" date="2014" name="Int. J. Syst. Evol. Microbiol.">
        <title>Complete genome sequence of Corynebacterium casei LMG S-19264T (=DSM 44701T), isolated from a smear-ripened cheese.</title>
        <authorList>
            <consortium name="US DOE Joint Genome Institute (JGI-PGF)"/>
            <person name="Walter F."/>
            <person name="Albersmeier A."/>
            <person name="Kalinowski J."/>
            <person name="Ruckert C."/>
        </authorList>
    </citation>
    <scope>NUCLEOTIDE SEQUENCE</scope>
    <source>
        <strain evidence="3">CGMCC 4.7306</strain>
    </source>
</reference>
<accession>A0A917W0Z2</accession>
<evidence type="ECO:0000313" key="3">
    <source>
        <dbReference type="EMBL" id="GGL54124.1"/>
    </source>
</evidence>
<dbReference type="EMBL" id="BMMZ01000002">
    <property type="protein sequence ID" value="GGL54124.1"/>
    <property type="molecule type" value="Genomic_DNA"/>
</dbReference>
<dbReference type="Pfam" id="PF04186">
    <property type="entry name" value="FxsA"/>
    <property type="match status" value="1"/>
</dbReference>
<keyword evidence="2" id="KW-0812">Transmembrane</keyword>
<dbReference type="Proteomes" id="UP000613840">
    <property type="component" value="Unassembled WGS sequence"/>
</dbReference>
<dbReference type="PANTHER" id="PTHR35335">
    <property type="entry name" value="UPF0716 PROTEIN FXSA"/>
    <property type="match status" value="1"/>
</dbReference>
<feature type="region of interest" description="Disordered" evidence="1">
    <location>
        <begin position="156"/>
        <end position="184"/>
    </location>
</feature>
<gene>
    <name evidence="3" type="ORF">GCM10011575_10650</name>
</gene>
<feature type="transmembrane region" description="Helical" evidence="2">
    <location>
        <begin position="84"/>
        <end position="108"/>
    </location>
</feature>